<comment type="caution">
    <text evidence="1">The sequence shown here is derived from an EMBL/GenBank/DDBJ whole genome shotgun (WGS) entry which is preliminary data.</text>
</comment>
<evidence type="ECO:0000313" key="2">
    <source>
        <dbReference type="Proteomes" id="UP000193484"/>
    </source>
</evidence>
<dbReference type="RefSeq" id="WP_085095028.1">
    <property type="nucleotide sequence ID" value="NZ_AP022603.1"/>
</dbReference>
<accession>A0A1X1RFW6</accession>
<gene>
    <name evidence="1" type="ORF">AWC04_08395</name>
</gene>
<dbReference type="STRING" id="1793.AWC04_08395"/>
<dbReference type="Proteomes" id="UP000193484">
    <property type="component" value="Unassembled WGS sequence"/>
</dbReference>
<name>A0A1X1RFW6_MYCFA</name>
<sequence>MHAWLDRGPLTDTELYRLAADRGLSASRVGPALNAMTQRKEIERSADRMYRLATIPTQPKES</sequence>
<protein>
    <submittedName>
        <fullName evidence="1">Uncharacterized protein</fullName>
    </submittedName>
</protein>
<dbReference type="EMBL" id="LQOJ01000030">
    <property type="protein sequence ID" value="ORV04603.1"/>
    <property type="molecule type" value="Genomic_DNA"/>
</dbReference>
<organism evidence="1 2">
    <name type="scientific">Mycolicibacterium fallax</name>
    <name type="common">Mycobacterium fallax</name>
    <dbReference type="NCBI Taxonomy" id="1793"/>
    <lineage>
        <taxon>Bacteria</taxon>
        <taxon>Bacillati</taxon>
        <taxon>Actinomycetota</taxon>
        <taxon>Actinomycetes</taxon>
        <taxon>Mycobacteriales</taxon>
        <taxon>Mycobacteriaceae</taxon>
        <taxon>Mycolicibacterium</taxon>
    </lineage>
</organism>
<evidence type="ECO:0000313" key="1">
    <source>
        <dbReference type="EMBL" id="ORV04603.1"/>
    </source>
</evidence>
<proteinExistence type="predicted"/>
<dbReference type="AlphaFoldDB" id="A0A1X1RFW6"/>
<reference evidence="1 2" key="1">
    <citation type="submission" date="2016-01" db="EMBL/GenBank/DDBJ databases">
        <title>The new phylogeny of the genus Mycobacterium.</title>
        <authorList>
            <person name="Tarcisio F."/>
            <person name="Conor M."/>
            <person name="Antonella G."/>
            <person name="Elisabetta G."/>
            <person name="Giulia F.S."/>
            <person name="Sara T."/>
            <person name="Anna F."/>
            <person name="Clotilde B."/>
            <person name="Roberto B."/>
            <person name="Veronica D.S."/>
            <person name="Fabio R."/>
            <person name="Monica P."/>
            <person name="Olivier J."/>
            <person name="Enrico T."/>
            <person name="Nicola S."/>
        </authorList>
    </citation>
    <scope>NUCLEOTIDE SEQUENCE [LARGE SCALE GENOMIC DNA]</scope>
    <source>
        <strain evidence="1 2">DSM 44179</strain>
    </source>
</reference>
<keyword evidence="2" id="KW-1185">Reference proteome</keyword>